<proteinExistence type="predicted"/>
<accession>A0A0P9D5L9</accession>
<keyword evidence="1" id="KW-0812">Transmembrane</keyword>
<gene>
    <name evidence="2" type="ORF">SE17_04250</name>
</gene>
<evidence type="ECO:0000313" key="3">
    <source>
        <dbReference type="Proteomes" id="UP000050509"/>
    </source>
</evidence>
<feature type="transmembrane region" description="Helical" evidence="1">
    <location>
        <begin position="69"/>
        <end position="87"/>
    </location>
</feature>
<keyword evidence="1" id="KW-0472">Membrane</keyword>
<dbReference type="EMBL" id="LJCR01000069">
    <property type="protein sequence ID" value="KPV54364.1"/>
    <property type="molecule type" value="Genomic_DNA"/>
</dbReference>
<organism evidence="2 3">
    <name type="scientific">Kouleothrix aurantiaca</name>
    <dbReference type="NCBI Taxonomy" id="186479"/>
    <lineage>
        <taxon>Bacteria</taxon>
        <taxon>Bacillati</taxon>
        <taxon>Chloroflexota</taxon>
        <taxon>Chloroflexia</taxon>
        <taxon>Chloroflexales</taxon>
        <taxon>Roseiflexineae</taxon>
        <taxon>Roseiflexaceae</taxon>
        <taxon>Kouleothrix</taxon>
    </lineage>
</organism>
<evidence type="ECO:0000313" key="2">
    <source>
        <dbReference type="EMBL" id="KPV54364.1"/>
    </source>
</evidence>
<sequence length="215" mass="23360">MPETSTLRPSALCALAIVTRREGARERRIFLGASAAMIALVLGLLASAFQRMALYEAAYGYTELRIYTHSFMIWLAALLSLFLLALLRNRAQMFVAGGLASALVYVALLNLANPDALIVRENIGRLHMVLEQPRGDEQVDAYYLTQLSPDATPTLIGALGQLDSASWQTIAAALAEQHAQIATRMNTSGWPAWHLGRAQAQWAIERAGLATPGGR</sequence>
<feature type="transmembrane region" description="Helical" evidence="1">
    <location>
        <begin position="94"/>
        <end position="112"/>
    </location>
</feature>
<dbReference type="Pfam" id="PF13687">
    <property type="entry name" value="DUF4153"/>
    <property type="match status" value="1"/>
</dbReference>
<dbReference type="Proteomes" id="UP000050509">
    <property type="component" value="Unassembled WGS sequence"/>
</dbReference>
<feature type="transmembrane region" description="Helical" evidence="1">
    <location>
        <begin position="29"/>
        <end position="49"/>
    </location>
</feature>
<comment type="caution">
    <text evidence="2">The sequence shown here is derived from an EMBL/GenBank/DDBJ whole genome shotgun (WGS) entry which is preliminary data.</text>
</comment>
<reference evidence="2 3" key="1">
    <citation type="submission" date="2015-09" db="EMBL/GenBank/DDBJ databases">
        <title>Draft genome sequence of Kouleothrix aurantiaca JCM 19913.</title>
        <authorList>
            <person name="Hemp J."/>
        </authorList>
    </citation>
    <scope>NUCLEOTIDE SEQUENCE [LARGE SCALE GENOMIC DNA]</scope>
    <source>
        <strain evidence="2 3">COM-B</strain>
    </source>
</reference>
<keyword evidence="1" id="KW-1133">Transmembrane helix</keyword>
<dbReference type="AlphaFoldDB" id="A0A0P9D5L9"/>
<name>A0A0P9D5L9_9CHLR</name>
<dbReference type="InterPro" id="IPR025291">
    <property type="entry name" value="DUF4153"/>
</dbReference>
<keyword evidence="3" id="KW-1185">Reference proteome</keyword>
<evidence type="ECO:0000256" key="1">
    <source>
        <dbReference type="SAM" id="Phobius"/>
    </source>
</evidence>
<protein>
    <submittedName>
        <fullName evidence="2">Uncharacterized protein</fullName>
    </submittedName>
</protein>